<evidence type="ECO:0000256" key="7">
    <source>
        <dbReference type="ARBA" id="ARBA00022692"/>
    </source>
</evidence>
<keyword evidence="10" id="KW-0067">ATP-binding</keyword>
<evidence type="ECO:0000259" key="15">
    <source>
        <dbReference type="PROSITE" id="PS50109"/>
    </source>
</evidence>
<dbReference type="InterPro" id="IPR004358">
    <property type="entry name" value="Sig_transdc_His_kin-like_C"/>
</dbReference>
<feature type="transmembrane region" description="Helical" evidence="14">
    <location>
        <begin position="27"/>
        <end position="46"/>
    </location>
</feature>
<evidence type="ECO:0000256" key="12">
    <source>
        <dbReference type="ARBA" id="ARBA00023012"/>
    </source>
</evidence>
<accession>A0A147KB22</accession>
<keyword evidence="11 14" id="KW-1133">Transmembrane helix</keyword>
<dbReference type="Proteomes" id="UP000074108">
    <property type="component" value="Unassembled WGS sequence"/>
</dbReference>
<dbReference type="AlphaFoldDB" id="A0A147KB22"/>
<dbReference type="SUPFAM" id="SSF55874">
    <property type="entry name" value="ATPase domain of HSP90 chaperone/DNA topoisomerase II/histidine kinase"/>
    <property type="match status" value="1"/>
</dbReference>
<keyword evidence="4" id="KW-1003">Cell membrane</keyword>
<evidence type="ECO:0000256" key="8">
    <source>
        <dbReference type="ARBA" id="ARBA00022741"/>
    </source>
</evidence>
<feature type="domain" description="Histidine kinase" evidence="15">
    <location>
        <begin position="196"/>
        <end position="403"/>
    </location>
</feature>
<dbReference type="InterPro" id="IPR003661">
    <property type="entry name" value="HisK_dim/P_dom"/>
</dbReference>
<dbReference type="GO" id="GO:0005886">
    <property type="term" value="C:plasma membrane"/>
    <property type="evidence" value="ECO:0007669"/>
    <property type="project" value="UniProtKB-SubCell"/>
</dbReference>
<dbReference type="InterPro" id="IPR036890">
    <property type="entry name" value="HATPase_C_sf"/>
</dbReference>
<dbReference type="GO" id="GO:0071555">
    <property type="term" value="P:cell wall organization"/>
    <property type="evidence" value="ECO:0007669"/>
    <property type="project" value="InterPro"/>
</dbReference>
<dbReference type="GO" id="GO:0005524">
    <property type="term" value="F:ATP binding"/>
    <property type="evidence" value="ECO:0007669"/>
    <property type="project" value="UniProtKB-KW"/>
</dbReference>
<protein>
    <recommendedName>
        <fullName evidence="3">histidine kinase</fullName>
        <ecNumber evidence="3">2.7.13.3</ecNumber>
    </recommendedName>
</protein>
<evidence type="ECO:0000256" key="4">
    <source>
        <dbReference type="ARBA" id="ARBA00022475"/>
    </source>
</evidence>
<sequence>MIIFSLTINTNFIKPYKMPHFKENKNIVIYSVLFAFTGILCMYTPIKTLGETNFDFRMILILISTLYLGSFGGLITTIIISIGRFIIGGKFVLIGIIVNLIAFLIGIVFRKSFIQQTGRTKYSIVVFLPYFVLSTFVLRVNINFLEDLFYLVYNTLFLLTFMALVYLLERLIQTNNTVDQAAYYENLQTIGQMAAAFAHEIRNPLTTVRGFIQYLSADNNHNKLNEFSPIILEELDRTNRIITDYLTLAKPGALKKESFEIQKVINEMSDLLSPIANLRGITIQNHVKGSDFIDGDVSYLKQCLMNVLNNSMEAIEDHGKILIKTRKDPTNKVLTLSIYDNGIGMTKEELQKIGLPFYTTKSKGTGIGTMVVHKLIKEMDGTIEFISEKGKWTEVLIRLPLTQTPPSIRND</sequence>
<keyword evidence="12" id="KW-0902">Two-component regulatory system</keyword>
<evidence type="ECO:0000256" key="9">
    <source>
        <dbReference type="ARBA" id="ARBA00022777"/>
    </source>
</evidence>
<dbReference type="CDD" id="cd00082">
    <property type="entry name" value="HisKA"/>
    <property type="match status" value="1"/>
</dbReference>
<dbReference type="InterPro" id="IPR003594">
    <property type="entry name" value="HATPase_dom"/>
</dbReference>
<dbReference type="PANTHER" id="PTHR43065">
    <property type="entry name" value="SENSOR HISTIDINE KINASE"/>
    <property type="match status" value="1"/>
</dbReference>
<dbReference type="PANTHER" id="PTHR43065:SF46">
    <property type="entry name" value="C4-DICARBOXYLATE TRANSPORT SENSOR PROTEIN DCTB"/>
    <property type="match status" value="1"/>
</dbReference>
<dbReference type="InterPro" id="IPR005467">
    <property type="entry name" value="His_kinase_dom"/>
</dbReference>
<dbReference type="PATRIC" id="fig|1150625.3.peg.866"/>
<keyword evidence="17" id="KW-1185">Reference proteome</keyword>
<keyword evidence="9" id="KW-0418">Kinase</keyword>
<evidence type="ECO:0000256" key="3">
    <source>
        <dbReference type="ARBA" id="ARBA00012438"/>
    </source>
</evidence>
<dbReference type="STRING" id="1150625.Q75_04145"/>
<evidence type="ECO:0000256" key="2">
    <source>
        <dbReference type="ARBA" id="ARBA00004651"/>
    </source>
</evidence>
<dbReference type="EMBL" id="LDYG01000019">
    <property type="protein sequence ID" value="KUP07964.1"/>
    <property type="molecule type" value="Genomic_DNA"/>
</dbReference>
<keyword evidence="5" id="KW-0597">Phosphoprotein</keyword>
<dbReference type="Gene3D" id="1.10.1760.20">
    <property type="match status" value="1"/>
</dbReference>
<comment type="catalytic activity">
    <reaction evidence="1">
        <text>ATP + protein L-histidine = ADP + protein N-phospho-L-histidine.</text>
        <dbReference type="EC" id="2.7.13.3"/>
    </reaction>
</comment>
<feature type="transmembrane region" description="Helical" evidence="14">
    <location>
        <begin position="122"/>
        <end position="142"/>
    </location>
</feature>
<dbReference type="InterPro" id="IPR036097">
    <property type="entry name" value="HisK_dim/P_sf"/>
</dbReference>
<evidence type="ECO:0000256" key="1">
    <source>
        <dbReference type="ARBA" id="ARBA00000085"/>
    </source>
</evidence>
<keyword evidence="8" id="KW-0547">Nucleotide-binding</keyword>
<dbReference type="Gene3D" id="3.30.565.10">
    <property type="entry name" value="Histidine kinase-like ATPase, C-terminal domain"/>
    <property type="match status" value="1"/>
</dbReference>
<evidence type="ECO:0000256" key="13">
    <source>
        <dbReference type="ARBA" id="ARBA00023136"/>
    </source>
</evidence>
<dbReference type="Gene3D" id="1.10.287.130">
    <property type="match status" value="1"/>
</dbReference>
<keyword evidence="6" id="KW-0808">Transferase</keyword>
<organism evidence="16 17">
    <name type="scientific">Bacillus coahuilensis p1.1.43</name>
    <dbReference type="NCBI Taxonomy" id="1150625"/>
    <lineage>
        <taxon>Bacteria</taxon>
        <taxon>Bacillati</taxon>
        <taxon>Bacillota</taxon>
        <taxon>Bacilli</taxon>
        <taxon>Bacillales</taxon>
        <taxon>Bacillaceae</taxon>
        <taxon>Bacillus</taxon>
    </lineage>
</organism>
<dbReference type="SMART" id="SM00388">
    <property type="entry name" value="HisKA"/>
    <property type="match status" value="1"/>
</dbReference>
<dbReference type="PRINTS" id="PR00344">
    <property type="entry name" value="BCTRLSENSOR"/>
</dbReference>
<feature type="transmembrane region" description="Helical" evidence="14">
    <location>
        <begin position="58"/>
        <end position="85"/>
    </location>
</feature>
<dbReference type="SUPFAM" id="SSF47384">
    <property type="entry name" value="Homodimeric domain of signal transducing histidine kinase"/>
    <property type="match status" value="1"/>
</dbReference>
<evidence type="ECO:0000256" key="6">
    <source>
        <dbReference type="ARBA" id="ARBA00022679"/>
    </source>
</evidence>
<evidence type="ECO:0000313" key="16">
    <source>
        <dbReference type="EMBL" id="KUP07964.1"/>
    </source>
</evidence>
<dbReference type="Pfam" id="PF00512">
    <property type="entry name" value="HisKA"/>
    <property type="match status" value="1"/>
</dbReference>
<feature type="transmembrane region" description="Helical" evidence="14">
    <location>
        <begin position="91"/>
        <end position="110"/>
    </location>
</feature>
<evidence type="ECO:0000256" key="5">
    <source>
        <dbReference type="ARBA" id="ARBA00022553"/>
    </source>
</evidence>
<name>A0A147KB22_9BACI</name>
<dbReference type="EC" id="2.7.13.3" evidence="3"/>
<evidence type="ECO:0000256" key="10">
    <source>
        <dbReference type="ARBA" id="ARBA00022840"/>
    </source>
</evidence>
<comment type="subcellular location">
    <subcellularLocation>
        <location evidence="2">Cell membrane</location>
        <topology evidence="2">Multi-pass membrane protein</topology>
    </subcellularLocation>
</comment>
<keyword evidence="13 14" id="KW-0472">Membrane</keyword>
<gene>
    <name evidence="16" type="ORF">Q75_04145</name>
</gene>
<reference evidence="16 17" key="1">
    <citation type="journal article" date="2016" name="Front. Microbiol.">
        <title>Microevolution Analysis of Bacillus coahuilensis Unveils Differences in Phosphorus Acquisition Strategies and Their Regulation.</title>
        <authorList>
            <person name="Gomez-Lunar Z."/>
            <person name="Hernandez-Gonzalez I."/>
            <person name="Rodriguez-Torres M.D."/>
            <person name="Souza V."/>
            <person name="Olmedo-Alvarez G."/>
        </authorList>
    </citation>
    <scope>NUCLEOTIDE SEQUENCE [LARGE SCALE GENOMIC DNA]</scope>
    <source>
        <strain evidence="17">p1.1.43</strain>
    </source>
</reference>
<dbReference type="Pfam" id="PF02518">
    <property type="entry name" value="HATPase_c"/>
    <property type="match status" value="1"/>
</dbReference>
<proteinExistence type="predicted"/>
<evidence type="ECO:0000256" key="14">
    <source>
        <dbReference type="SAM" id="Phobius"/>
    </source>
</evidence>
<dbReference type="Pfam" id="PF07694">
    <property type="entry name" value="5TM-5TMR_LYT"/>
    <property type="match status" value="1"/>
</dbReference>
<dbReference type="SMART" id="SM00387">
    <property type="entry name" value="HATPase_c"/>
    <property type="match status" value="1"/>
</dbReference>
<comment type="caution">
    <text evidence="16">The sequence shown here is derived from an EMBL/GenBank/DDBJ whole genome shotgun (WGS) entry which is preliminary data.</text>
</comment>
<dbReference type="GO" id="GO:0000155">
    <property type="term" value="F:phosphorelay sensor kinase activity"/>
    <property type="evidence" value="ECO:0007669"/>
    <property type="project" value="InterPro"/>
</dbReference>
<keyword evidence="7 14" id="KW-0812">Transmembrane</keyword>
<dbReference type="PROSITE" id="PS50109">
    <property type="entry name" value="HIS_KIN"/>
    <property type="match status" value="1"/>
</dbReference>
<feature type="transmembrane region" description="Helical" evidence="14">
    <location>
        <begin position="148"/>
        <end position="168"/>
    </location>
</feature>
<dbReference type="InterPro" id="IPR011620">
    <property type="entry name" value="Sig_transdc_His_kinase_LytS_TM"/>
</dbReference>
<dbReference type="CDD" id="cd00075">
    <property type="entry name" value="HATPase"/>
    <property type="match status" value="1"/>
</dbReference>
<evidence type="ECO:0000256" key="11">
    <source>
        <dbReference type="ARBA" id="ARBA00022989"/>
    </source>
</evidence>
<evidence type="ECO:0000313" key="17">
    <source>
        <dbReference type="Proteomes" id="UP000074108"/>
    </source>
</evidence>